<dbReference type="SUPFAM" id="SSF52540">
    <property type="entry name" value="P-loop containing nucleoside triphosphate hydrolases"/>
    <property type="match status" value="1"/>
</dbReference>
<dbReference type="InterPro" id="IPR039421">
    <property type="entry name" value="Type_1_exporter"/>
</dbReference>
<dbReference type="InterPro" id="IPR027417">
    <property type="entry name" value="P-loop_NTPase"/>
</dbReference>
<evidence type="ECO:0000313" key="8">
    <source>
        <dbReference type="Proteomes" id="UP000249915"/>
    </source>
</evidence>
<dbReference type="AlphaFoldDB" id="A0A2V4BL58"/>
<name>A0A2V4BL58_9PSEU</name>
<gene>
    <name evidence="7" type="ORF">BAY60_02940</name>
</gene>
<dbReference type="InterPro" id="IPR011527">
    <property type="entry name" value="ABC1_TM_dom"/>
</dbReference>
<dbReference type="RefSeq" id="WP_112279394.1">
    <property type="nucleotide sequence ID" value="NZ_MASW01000001.1"/>
</dbReference>
<accession>A0A2V4BL58</accession>
<dbReference type="GO" id="GO:0034040">
    <property type="term" value="F:ATPase-coupled lipid transmembrane transporter activity"/>
    <property type="evidence" value="ECO:0007669"/>
    <property type="project" value="TreeGrafter"/>
</dbReference>
<dbReference type="PANTHER" id="PTHR24221">
    <property type="entry name" value="ATP-BINDING CASSETTE SUB-FAMILY B"/>
    <property type="match status" value="1"/>
</dbReference>
<dbReference type="GO" id="GO:0005886">
    <property type="term" value="C:plasma membrane"/>
    <property type="evidence" value="ECO:0007669"/>
    <property type="project" value="UniProtKB-SubCell"/>
</dbReference>
<dbReference type="Proteomes" id="UP000249915">
    <property type="component" value="Unassembled WGS sequence"/>
</dbReference>
<keyword evidence="6" id="KW-0472">Membrane</keyword>
<dbReference type="Gene3D" id="3.40.50.300">
    <property type="entry name" value="P-loop containing nucleotide triphosphate hydrolases"/>
    <property type="match status" value="1"/>
</dbReference>
<comment type="caution">
    <text evidence="7">The sequence shown here is derived from an EMBL/GenBank/DDBJ whole genome shotgun (WGS) entry which is preliminary data.</text>
</comment>
<evidence type="ECO:0000313" key="7">
    <source>
        <dbReference type="EMBL" id="PXY31363.1"/>
    </source>
</evidence>
<dbReference type="InterPro" id="IPR017871">
    <property type="entry name" value="ABC_transporter-like_CS"/>
</dbReference>
<evidence type="ECO:0000256" key="6">
    <source>
        <dbReference type="ARBA" id="ARBA00023136"/>
    </source>
</evidence>
<dbReference type="InterPro" id="IPR003439">
    <property type="entry name" value="ABC_transporter-like_ATP-bd"/>
</dbReference>
<evidence type="ECO:0000256" key="3">
    <source>
        <dbReference type="ARBA" id="ARBA00022741"/>
    </source>
</evidence>
<dbReference type="InterPro" id="IPR036640">
    <property type="entry name" value="ABC1_TM_sf"/>
</dbReference>
<dbReference type="GO" id="GO:0140359">
    <property type="term" value="F:ABC-type transporter activity"/>
    <property type="evidence" value="ECO:0007669"/>
    <property type="project" value="InterPro"/>
</dbReference>
<dbReference type="EMBL" id="MASW01000001">
    <property type="protein sequence ID" value="PXY31363.1"/>
    <property type="molecule type" value="Genomic_DNA"/>
</dbReference>
<organism evidence="7 8">
    <name type="scientific">Prauserella muralis</name>
    <dbReference type="NCBI Taxonomy" id="588067"/>
    <lineage>
        <taxon>Bacteria</taxon>
        <taxon>Bacillati</taxon>
        <taxon>Actinomycetota</taxon>
        <taxon>Actinomycetes</taxon>
        <taxon>Pseudonocardiales</taxon>
        <taxon>Pseudonocardiaceae</taxon>
        <taxon>Prauserella</taxon>
    </lineage>
</organism>
<dbReference type="PROSITE" id="PS00211">
    <property type="entry name" value="ABC_TRANSPORTER_1"/>
    <property type="match status" value="1"/>
</dbReference>
<keyword evidence="5" id="KW-1133">Transmembrane helix</keyword>
<dbReference type="GO" id="GO:0016887">
    <property type="term" value="F:ATP hydrolysis activity"/>
    <property type="evidence" value="ECO:0007669"/>
    <property type="project" value="InterPro"/>
</dbReference>
<dbReference type="GO" id="GO:0005524">
    <property type="term" value="F:ATP binding"/>
    <property type="evidence" value="ECO:0007669"/>
    <property type="project" value="UniProtKB-KW"/>
</dbReference>
<keyword evidence="8" id="KW-1185">Reference proteome</keyword>
<reference evidence="7 8" key="1">
    <citation type="submission" date="2016-07" db="EMBL/GenBank/DDBJ databases">
        <title>Draft genome sequence of Prauserella muralis DSM 45305, isolated from a mould-covered wall in an indoor environment.</title>
        <authorList>
            <person name="Ruckert C."/>
            <person name="Albersmeier A."/>
            <person name="Jiang C.-L."/>
            <person name="Jiang Y."/>
            <person name="Kalinowski J."/>
            <person name="Schneider O."/>
            <person name="Winkler A."/>
            <person name="Zotchev S.B."/>
        </authorList>
    </citation>
    <scope>NUCLEOTIDE SEQUENCE [LARGE SCALE GENOMIC DNA]</scope>
    <source>
        <strain evidence="7 8">DSM 45305</strain>
    </source>
</reference>
<dbReference type="Gene3D" id="1.20.1560.10">
    <property type="entry name" value="ABC transporter type 1, transmembrane domain"/>
    <property type="match status" value="1"/>
</dbReference>
<evidence type="ECO:0000256" key="1">
    <source>
        <dbReference type="ARBA" id="ARBA00004651"/>
    </source>
</evidence>
<protein>
    <submittedName>
        <fullName evidence="7">ABC transporter</fullName>
    </submittedName>
</protein>
<dbReference type="SMART" id="SM00382">
    <property type="entry name" value="AAA"/>
    <property type="match status" value="1"/>
</dbReference>
<dbReference type="PROSITE" id="PS50929">
    <property type="entry name" value="ABC_TM1F"/>
    <property type="match status" value="1"/>
</dbReference>
<dbReference type="PROSITE" id="PS50893">
    <property type="entry name" value="ABC_TRANSPORTER_2"/>
    <property type="match status" value="1"/>
</dbReference>
<dbReference type="Pfam" id="PF00664">
    <property type="entry name" value="ABC_membrane"/>
    <property type="match status" value="1"/>
</dbReference>
<keyword evidence="3" id="KW-0547">Nucleotide-binding</keyword>
<keyword evidence="4" id="KW-0067">ATP-binding</keyword>
<dbReference type="SUPFAM" id="SSF90123">
    <property type="entry name" value="ABC transporter transmembrane region"/>
    <property type="match status" value="1"/>
</dbReference>
<evidence type="ECO:0000256" key="4">
    <source>
        <dbReference type="ARBA" id="ARBA00022840"/>
    </source>
</evidence>
<proteinExistence type="predicted"/>
<dbReference type="OrthoDB" id="9806127at2"/>
<keyword evidence="2" id="KW-0812">Transmembrane</keyword>
<dbReference type="PANTHER" id="PTHR24221:SF654">
    <property type="entry name" value="ATP-BINDING CASSETTE SUB-FAMILY B MEMBER 6"/>
    <property type="match status" value="1"/>
</dbReference>
<sequence>MRLYWKALGEQWRGGLVLLACSVLESAPAFASGRLVERAVSQGFAAGSPGTGLAWLGVFAAVAVLGALGSRLVWHRLGTVVEPLRDVLVGAVVRGVLGDGATPRHAPDASGVARFTQHIEVVRDATAGMLVQARAMVVTTVAALAGLFSVAGALAWYVAVPVLLALAAFGALLPTLAARQRALTLADERVASSAGAVLSGMRDVVACGAEANAVASVDAAIDTQATAAVRMGEATALRTLVVAVGGFVPLLLVLLAAPGMVTAGELTAGAALGALVYLAATLQPALQGLAATTSTVLLRLLVALRRLGESCPPPSRAGGTAEPDGSALSLRGVTFGWGAHAEPVVRDLDLDLEPGDHLAIVGPSGIGKSTLAGLLTGLLEPQRGRVLLGGRPVTGVRPGLRHRLIAFTPQESYLFAGTVRENLALLAPSATDTDLLAAADAVGAGELLDRLGGLYTELGHAAGGLSAGEAQLLSLVRLYASPASVVVLDEATAHLDPAAEARAERAFAARGGVLVVIAHRLSSALRAGRVLVLDGDATLLGGHDELLAASPRYAELMLAWTAGREQAEAVPPLSPLSR</sequence>
<dbReference type="InterPro" id="IPR003593">
    <property type="entry name" value="AAA+_ATPase"/>
</dbReference>
<comment type="subcellular location">
    <subcellularLocation>
        <location evidence="1">Cell membrane</location>
        <topology evidence="1">Multi-pass membrane protein</topology>
    </subcellularLocation>
</comment>
<dbReference type="Pfam" id="PF00005">
    <property type="entry name" value="ABC_tran"/>
    <property type="match status" value="1"/>
</dbReference>
<evidence type="ECO:0000256" key="2">
    <source>
        <dbReference type="ARBA" id="ARBA00022692"/>
    </source>
</evidence>
<evidence type="ECO:0000256" key="5">
    <source>
        <dbReference type="ARBA" id="ARBA00022989"/>
    </source>
</evidence>